<keyword evidence="1" id="KW-0472">Membrane</keyword>
<dbReference type="Proteomes" id="UP000619238">
    <property type="component" value="Unassembled WGS sequence"/>
</dbReference>
<organism evidence="2 3">
    <name type="scientific">Kordia aestuariivivens</name>
    <dbReference type="NCBI Taxonomy" id="2759037"/>
    <lineage>
        <taxon>Bacteria</taxon>
        <taxon>Pseudomonadati</taxon>
        <taxon>Bacteroidota</taxon>
        <taxon>Flavobacteriia</taxon>
        <taxon>Flavobacteriales</taxon>
        <taxon>Flavobacteriaceae</taxon>
        <taxon>Kordia</taxon>
    </lineage>
</organism>
<evidence type="ECO:0000256" key="1">
    <source>
        <dbReference type="SAM" id="Phobius"/>
    </source>
</evidence>
<sequence>MSGVTKETIQKILLIALAAMTVSMVFISVFNYKDNQQKSDYLEKEKILVQEELTEIIKSYDHLIKQNTANTEELLTEKNKAKELLNKIRHTVLDYETIIQYRRQLLVLRKNNLRLQRKLNIGMSADGLNLAY</sequence>
<keyword evidence="1" id="KW-1133">Transmembrane helix</keyword>
<feature type="transmembrane region" description="Helical" evidence="1">
    <location>
        <begin position="12"/>
        <end position="32"/>
    </location>
</feature>
<keyword evidence="3" id="KW-1185">Reference proteome</keyword>
<keyword evidence="1" id="KW-0812">Transmembrane</keyword>
<comment type="caution">
    <text evidence="2">The sequence shown here is derived from an EMBL/GenBank/DDBJ whole genome shotgun (WGS) entry which is preliminary data.</text>
</comment>
<dbReference type="RefSeq" id="WP_187561500.1">
    <property type="nucleotide sequence ID" value="NZ_JACGWS010000003.1"/>
</dbReference>
<accession>A0ABR7Q7C5</accession>
<protein>
    <submittedName>
        <fullName evidence="2">Uncharacterized protein</fullName>
    </submittedName>
</protein>
<gene>
    <name evidence="2" type="ORF">H2O64_07260</name>
</gene>
<name>A0ABR7Q7C5_9FLAO</name>
<evidence type="ECO:0000313" key="2">
    <source>
        <dbReference type="EMBL" id="MBC8754465.1"/>
    </source>
</evidence>
<proteinExistence type="predicted"/>
<dbReference type="EMBL" id="JACGWS010000003">
    <property type="protein sequence ID" value="MBC8754465.1"/>
    <property type="molecule type" value="Genomic_DNA"/>
</dbReference>
<evidence type="ECO:0000313" key="3">
    <source>
        <dbReference type="Proteomes" id="UP000619238"/>
    </source>
</evidence>
<reference evidence="2 3" key="1">
    <citation type="submission" date="2020-07" db="EMBL/GenBank/DDBJ databases">
        <title>Description of Kordia aestuariivivens sp. nov., isolated from a tidal flat.</title>
        <authorList>
            <person name="Park S."/>
            <person name="Yoon J.-H."/>
        </authorList>
    </citation>
    <scope>NUCLEOTIDE SEQUENCE [LARGE SCALE GENOMIC DNA]</scope>
    <source>
        <strain evidence="2 3">YSTF-M3</strain>
    </source>
</reference>